<dbReference type="eggNOG" id="COG1028">
    <property type="taxonomic scope" value="Bacteria"/>
</dbReference>
<evidence type="ECO:0000313" key="5">
    <source>
        <dbReference type="Proteomes" id="UP000004816"/>
    </source>
</evidence>
<reference evidence="4 5" key="1">
    <citation type="journal article" date="2011" name="Stand. Genomic Sci.">
        <title>High quality draft genome sequence of Segniliparus rugosus CDC 945(T)= (ATCC BAA-974(T)).</title>
        <authorList>
            <person name="Earl A.M."/>
            <person name="Desjardins C.A."/>
            <person name="Fitzgerald M.G."/>
            <person name="Arachchi H.M."/>
            <person name="Zeng Q."/>
            <person name="Mehta T."/>
            <person name="Griggs A."/>
            <person name="Birren B.W."/>
            <person name="Toney N.C."/>
            <person name="Carr J."/>
            <person name="Posey J."/>
            <person name="Butler W.R."/>
        </authorList>
    </citation>
    <scope>NUCLEOTIDE SEQUENCE [LARGE SCALE GENOMIC DNA]</scope>
    <source>
        <strain evidence="5">ATCC BAA-974 / DSM 45345 / CCUG 50838 / CIP 108380 / JCM 13579 / CDC 945</strain>
    </source>
</reference>
<dbReference type="InterPro" id="IPR036291">
    <property type="entry name" value="NAD(P)-bd_dom_sf"/>
</dbReference>
<dbReference type="NCBIfam" id="NF006119">
    <property type="entry name" value="PRK08264.1-5"/>
    <property type="match status" value="1"/>
</dbReference>
<evidence type="ECO:0000256" key="1">
    <source>
        <dbReference type="ARBA" id="ARBA00006484"/>
    </source>
</evidence>
<dbReference type="PRINTS" id="PR00081">
    <property type="entry name" value="GDHRDH"/>
</dbReference>
<dbReference type="InterPro" id="IPR002347">
    <property type="entry name" value="SDR_fam"/>
</dbReference>
<dbReference type="Gene3D" id="3.40.50.720">
    <property type="entry name" value="NAD(P)-binding Rossmann-like Domain"/>
    <property type="match status" value="1"/>
</dbReference>
<evidence type="ECO:0000256" key="2">
    <source>
        <dbReference type="ARBA" id="ARBA00023002"/>
    </source>
</evidence>
<comment type="caution">
    <text evidence="4">The sequence shown here is derived from an EMBL/GenBank/DDBJ whole genome shotgun (WGS) entry which is preliminary data.</text>
</comment>
<dbReference type="Proteomes" id="UP000004816">
    <property type="component" value="Unassembled WGS sequence"/>
</dbReference>
<name>E5XUT2_SEGRC</name>
<dbReference type="RefSeq" id="WP_007472112.1">
    <property type="nucleotide sequence ID" value="NZ_KI391953.1"/>
</dbReference>
<protein>
    <recommendedName>
        <fullName evidence="6">Short-chain dehydrogenase</fullName>
    </recommendedName>
</protein>
<evidence type="ECO:0008006" key="6">
    <source>
        <dbReference type="Google" id="ProtNLM"/>
    </source>
</evidence>
<dbReference type="HOGENOM" id="CLU_010194_2_6_11"/>
<keyword evidence="5" id="KW-1185">Reference proteome</keyword>
<comment type="similarity">
    <text evidence="1 3">Belongs to the short-chain dehydrogenases/reductases (SDR) family.</text>
</comment>
<dbReference type="EMBL" id="ACZI02000001">
    <property type="protein sequence ID" value="EFV11920.1"/>
    <property type="molecule type" value="Genomic_DNA"/>
</dbReference>
<dbReference type="Pfam" id="PF00106">
    <property type="entry name" value="adh_short"/>
    <property type="match status" value="1"/>
</dbReference>
<proteinExistence type="inferred from homology"/>
<dbReference type="STRING" id="679197.HMPREF9336_03254"/>
<dbReference type="PRINTS" id="PR00080">
    <property type="entry name" value="SDRFAMILY"/>
</dbReference>
<evidence type="ECO:0000256" key="3">
    <source>
        <dbReference type="RuleBase" id="RU000363"/>
    </source>
</evidence>
<evidence type="ECO:0000313" key="4">
    <source>
        <dbReference type="EMBL" id="EFV11920.1"/>
    </source>
</evidence>
<dbReference type="PANTHER" id="PTHR44169">
    <property type="entry name" value="NADPH-DEPENDENT 1-ACYLDIHYDROXYACETONE PHOSPHATE REDUCTASE"/>
    <property type="match status" value="1"/>
</dbReference>
<dbReference type="OrthoDB" id="3212478at2"/>
<dbReference type="PANTHER" id="PTHR44169:SF6">
    <property type="entry name" value="NADPH-DEPENDENT 1-ACYLDIHYDROXYACETONE PHOSPHATE REDUCTASE"/>
    <property type="match status" value="1"/>
</dbReference>
<dbReference type="SUPFAM" id="SSF51735">
    <property type="entry name" value="NAD(P)-binding Rossmann-fold domains"/>
    <property type="match status" value="1"/>
</dbReference>
<dbReference type="AlphaFoldDB" id="E5XUT2"/>
<dbReference type="GO" id="GO:0016491">
    <property type="term" value="F:oxidoreductase activity"/>
    <property type="evidence" value="ECO:0007669"/>
    <property type="project" value="UniProtKB-KW"/>
</dbReference>
<keyword evidence="2" id="KW-0560">Oxidoreductase</keyword>
<sequence length="234" mass="24203">MRIEGRTALVTGANRGIGKAFAQELLRLGAAKVYAAARDPETVAYEGVVPLALDVTDPAAIAAAAEAAGEASVLVNNAGFLVPTPPLTASLDEARKLLEVNFLGTWAVTQAFAPVIVRNGGGAVVNMLSVASWASGAIDTAGYAASKAAQWAVTNALRRALAPQGVRVVGVHVGWVDTDLASGVAAEKTSPEDVARIALRGLAEDRDEVLVDRRAKEVKASLSGERPAYLPDPR</sequence>
<organism evidence="4 5">
    <name type="scientific">Segniliparus rugosus (strain ATCC BAA-974 / DSM 45345 / CCUG 50838 / CIP 108380 / JCM 13579 / CDC 945)</name>
    <dbReference type="NCBI Taxonomy" id="679197"/>
    <lineage>
        <taxon>Bacteria</taxon>
        <taxon>Bacillati</taxon>
        <taxon>Actinomycetota</taxon>
        <taxon>Actinomycetes</taxon>
        <taxon>Mycobacteriales</taxon>
        <taxon>Segniliparaceae</taxon>
        <taxon>Segniliparus</taxon>
    </lineage>
</organism>
<accession>E5XUT2</accession>
<gene>
    <name evidence="4" type="ORF">HMPREF9336_03254</name>
</gene>